<dbReference type="InterPro" id="IPR006935">
    <property type="entry name" value="Helicase/UvrB_N"/>
</dbReference>
<proteinExistence type="predicted"/>
<evidence type="ECO:0000259" key="1">
    <source>
        <dbReference type="Pfam" id="PF04851"/>
    </source>
</evidence>
<dbReference type="GO" id="GO:0043138">
    <property type="term" value="F:3'-5' DNA helicase activity"/>
    <property type="evidence" value="ECO:0007669"/>
    <property type="project" value="TreeGrafter"/>
</dbReference>
<evidence type="ECO:0000259" key="3">
    <source>
        <dbReference type="Pfam" id="PF13538"/>
    </source>
</evidence>
<dbReference type="InterPro" id="IPR027785">
    <property type="entry name" value="UvrD-like_helicase_C"/>
</dbReference>
<reference evidence="4" key="1">
    <citation type="submission" date="2020-05" db="EMBL/GenBank/DDBJ databases">
        <authorList>
            <person name="Chiriac C."/>
            <person name="Salcher M."/>
            <person name="Ghai R."/>
            <person name="Kavagutti S V."/>
        </authorList>
    </citation>
    <scope>NUCLEOTIDE SEQUENCE</scope>
</reference>
<dbReference type="Pfam" id="PF13538">
    <property type="entry name" value="UvrD_C_2"/>
    <property type="match status" value="1"/>
</dbReference>
<sequence length="541" mass="60883">MPPFIYPPNPIFKNLGERKTFETVVPLLSDGDAVFANLELSDPQEGDIEIDLVLLLKDFGCMVIEVKGSHITYARGSWMQSAPSGVHPIDPAAQAKRNTYALRNYISDNWSQGTLRSDWVVAFPHSNVIDVHDPNLPIAKIIQKDGLDFAVSQIKSLLAGVRTFPLPAYDDWVGLAIKLLIPLSAQDTDRQGVLGNNYEFIRGLTHEREVYLEQLSDNNRYYVKGPAGSGKTWLAFEQARRWSKEGLKVGVLAYNRGLVSYMLNKVSEVSEDEKVAWVSTFHDYATSIGSIAGDPNNYADEVDRYREDLIAKATALTEDQKFDAWVIDEAQDFLPSWWETLKLSLRDPVNGKMALFGDDQQLVFGHRPAPEGFFAALRLTENLRNSQQIAHAVSKFVERPTTARGPFAFEIEYVESGEEGVFEKADDVVEQLTDKEFWHPGEIALLTTKRRHPEYVRQADNDRSAHWASLWTNEDVFYCTVGGFKGLERPVVVLAVDGFHDDAQSADVLYVGMSRARDKLVVVAEPKLIKKLKKMNRGEPE</sequence>
<dbReference type="GO" id="GO:0000725">
    <property type="term" value="P:recombinational repair"/>
    <property type="evidence" value="ECO:0007669"/>
    <property type="project" value="TreeGrafter"/>
</dbReference>
<dbReference type="Pfam" id="PF04851">
    <property type="entry name" value="ResIII"/>
    <property type="match status" value="1"/>
</dbReference>
<feature type="domain" description="NERD" evidence="2">
    <location>
        <begin position="14"/>
        <end position="109"/>
    </location>
</feature>
<accession>A0A6J6VNZ9</accession>
<feature type="domain" description="Helicase/UvrB N-terminal" evidence="1">
    <location>
        <begin position="209"/>
        <end position="278"/>
    </location>
</feature>
<dbReference type="SUPFAM" id="SSF52540">
    <property type="entry name" value="P-loop containing nucleoside triphosphate hydrolases"/>
    <property type="match status" value="1"/>
</dbReference>
<name>A0A6J6VNZ9_9ZZZZ</name>
<dbReference type="GO" id="GO:0005524">
    <property type="term" value="F:ATP binding"/>
    <property type="evidence" value="ECO:0007669"/>
    <property type="project" value="InterPro"/>
</dbReference>
<dbReference type="PANTHER" id="PTHR11070:SF2">
    <property type="entry name" value="ATP-DEPENDENT DNA HELICASE SRS2"/>
    <property type="match status" value="1"/>
</dbReference>
<gene>
    <name evidence="4" type="ORF">UFOPK2942_00202</name>
</gene>
<dbReference type="InterPro" id="IPR027417">
    <property type="entry name" value="P-loop_NTPase"/>
</dbReference>
<dbReference type="PANTHER" id="PTHR11070">
    <property type="entry name" value="UVRD / RECB / PCRA DNA HELICASE FAMILY MEMBER"/>
    <property type="match status" value="1"/>
</dbReference>
<organism evidence="4">
    <name type="scientific">freshwater metagenome</name>
    <dbReference type="NCBI Taxonomy" id="449393"/>
    <lineage>
        <taxon>unclassified sequences</taxon>
        <taxon>metagenomes</taxon>
        <taxon>ecological metagenomes</taxon>
    </lineage>
</organism>
<evidence type="ECO:0000259" key="2">
    <source>
        <dbReference type="Pfam" id="PF08378"/>
    </source>
</evidence>
<dbReference type="Gene3D" id="3.40.50.300">
    <property type="entry name" value="P-loop containing nucleotide triphosphate hydrolases"/>
    <property type="match status" value="2"/>
</dbReference>
<protein>
    <submittedName>
        <fullName evidence="4">Unannotated protein</fullName>
    </submittedName>
</protein>
<dbReference type="GO" id="GO:0016787">
    <property type="term" value="F:hydrolase activity"/>
    <property type="evidence" value="ECO:0007669"/>
    <property type="project" value="InterPro"/>
</dbReference>
<dbReference type="InterPro" id="IPR000212">
    <property type="entry name" value="DNA_helicase_UvrD/REP"/>
</dbReference>
<feature type="domain" description="UvrD-like helicase C-terminal" evidence="3">
    <location>
        <begin position="478"/>
        <end position="523"/>
    </location>
</feature>
<evidence type="ECO:0000313" key="4">
    <source>
        <dbReference type="EMBL" id="CAB4773149.1"/>
    </source>
</evidence>
<dbReference type="AlphaFoldDB" id="A0A6J6VNZ9"/>
<dbReference type="InterPro" id="IPR011528">
    <property type="entry name" value="NERD"/>
</dbReference>
<dbReference type="GO" id="GO:0003677">
    <property type="term" value="F:DNA binding"/>
    <property type="evidence" value="ECO:0007669"/>
    <property type="project" value="InterPro"/>
</dbReference>
<dbReference type="EMBL" id="CAFAAA010000002">
    <property type="protein sequence ID" value="CAB4773149.1"/>
    <property type="molecule type" value="Genomic_DNA"/>
</dbReference>
<dbReference type="Pfam" id="PF08378">
    <property type="entry name" value="NERD"/>
    <property type="match status" value="1"/>
</dbReference>